<feature type="region of interest" description="Disordered" evidence="10">
    <location>
        <begin position="547"/>
        <end position="578"/>
    </location>
</feature>
<dbReference type="EC" id="3.4.21.-" evidence="7"/>
<keyword evidence="13" id="KW-1185">Reference proteome</keyword>
<dbReference type="EMBL" id="FONA01000004">
    <property type="protein sequence ID" value="SFD92462.1"/>
    <property type="molecule type" value="Genomic_DNA"/>
</dbReference>
<evidence type="ECO:0000256" key="8">
    <source>
        <dbReference type="PIRSR" id="PIRSR036421-1"/>
    </source>
</evidence>
<feature type="active site" description="Nucleophile" evidence="8">
    <location>
        <position position="979"/>
    </location>
</feature>
<feature type="domain" description="Tail specific protease" evidence="11">
    <location>
        <begin position="857"/>
        <end position="1048"/>
    </location>
</feature>
<dbReference type="GO" id="GO:0008236">
    <property type="term" value="F:serine-type peptidase activity"/>
    <property type="evidence" value="ECO:0007669"/>
    <property type="project" value="UniProtKB-UniRule"/>
</dbReference>
<dbReference type="Pfam" id="PF14684">
    <property type="entry name" value="Tricorn_C1"/>
    <property type="match status" value="1"/>
</dbReference>
<dbReference type="GO" id="GO:0005737">
    <property type="term" value="C:cytoplasm"/>
    <property type="evidence" value="ECO:0007669"/>
    <property type="project" value="UniProtKB-SubCell"/>
</dbReference>
<proteinExistence type="inferred from homology"/>
<evidence type="ECO:0000256" key="3">
    <source>
        <dbReference type="ARBA" id="ARBA00022490"/>
    </source>
</evidence>
<dbReference type="Gene3D" id="2.130.10.10">
    <property type="entry name" value="YVTN repeat-like/Quinoprotein amine dehydrogenase"/>
    <property type="match status" value="1"/>
</dbReference>
<dbReference type="Proteomes" id="UP000181976">
    <property type="component" value="Unassembled WGS sequence"/>
</dbReference>
<evidence type="ECO:0000256" key="10">
    <source>
        <dbReference type="SAM" id="MobiDB-lite"/>
    </source>
</evidence>
<evidence type="ECO:0000259" key="11">
    <source>
        <dbReference type="SMART" id="SM00245"/>
    </source>
</evidence>
<dbReference type="SUPFAM" id="SSF50156">
    <property type="entry name" value="PDZ domain-like"/>
    <property type="match status" value="1"/>
</dbReference>
<dbReference type="OrthoDB" id="9815657at2"/>
<dbReference type="InterPro" id="IPR012393">
    <property type="entry name" value="Tricorn_protease"/>
</dbReference>
<dbReference type="InterPro" id="IPR029414">
    <property type="entry name" value="Tricorn_PDZ"/>
</dbReference>
<evidence type="ECO:0000256" key="5">
    <source>
        <dbReference type="ARBA" id="ARBA00022801"/>
    </source>
</evidence>
<evidence type="ECO:0000256" key="4">
    <source>
        <dbReference type="ARBA" id="ARBA00022670"/>
    </source>
</evidence>
<keyword evidence="5 7" id="KW-0378">Hydrolase</keyword>
<protein>
    <recommendedName>
        <fullName evidence="7">Tricorn protease homolog</fullName>
        <ecNumber evidence="7">3.4.21.-</ecNumber>
    </recommendedName>
</protein>
<dbReference type="SUPFAM" id="SSF82171">
    <property type="entry name" value="DPP6 N-terminal domain-like"/>
    <property type="match status" value="1"/>
</dbReference>
<feature type="site" description="Transition state stabilizer; via amide nitrogen" evidence="9">
    <location>
        <position position="980"/>
    </location>
</feature>
<dbReference type="InParanoid" id="A0A1I1WBH7"/>
<evidence type="ECO:0000313" key="12">
    <source>
        <dbReference type="EMBL" id="SFD92462.1"/>
    </source>
</evidence>
<dbReference type="Pfam" id="PF26550">
    <property type="entry name" value="Tricorn_2nd"/>
    <property type="match status" value="1"/>
</dbReference>
<keyword evidence="3 7" id="KW-0963">Cytoplasm</keyword>
<dbReference type="InterPro" id="IPR005151">
    <property type="entry name" value="Tail-specific_protease"/>
</dbReference>
<dbReference type="Gene3D" id="2.120.10.60">
    <property type="entry name" value="Tricorn protease N-terminal domain"/>
    <property type="match status" value="1"/>
</dbReference>
<feature type="active site" description="Charge relay system" evidence="8">
    <location>
        <position position="755"/>
    </location>
</feature>
<dbReference type="Pfam" id="PF03572">
    <property type="entry name" value="Peptidase_S41"/>
    <property type="match status" value="1"/>
</dbReference>
<organism evidence="12 13">
    <name type="scientific">Thermophagus xiamenensis</name>
    <dbReference type="NCBI Taxonomy" id="385682"/>
    <lineage>
        <taxon>Bacteria</taxon>
        <taxon>Pseudomonadati</taxon>
        <taxon>Bacteroidota</taxon>
        <taxon>Bacteroidia</taxon>
        <taxon>Marinilabiliales</taxon>
        <taxon>Marinilabiliaceae</taxon>
        <taxon>Thermophagus</taxon>
    </lineage>
</organism>
<evidence type="ECO:0000256" key="7">
    <source>
        <dbReference type="PIRNR" id="PIRNR036421"/>
    </source>
</evidence>
<dbReference type="RefSeq" id="WP_010528163.1">
    <property type="nucleotide sequence ID" value="NZ_AFSL01000073.1"/>
</dbReference>
<keyword evidence="4 7" id="KW-0645">Protease</keyword>
<dbReference type="CDD" id="cd10828">
    <property type="entry name" value="cpPDZ_Tricorn-protease"/>
    <property type="match status" value="1"/>
</dbReference>
<dbReference type="InterPro" id="IPR015943">
    <property type="entry name" value="WD40/YVTN_repeat-like_dom_sf"/>
</dbReference>
<dbReference type="SMART" id="SM00245">
    <property type="entry name" value="TSPc"/>
    <property type="match status" value="1"/>
</dbReference>
<dbReference type="SUPFAM" id="SSF69304">
    <property type="entry name" value="Tricorn protease N-terminal domain"/>
    <property type="match status" value="1"/>
</dbReference>
<evidence type="ECO:0000256" key="2">
    <source>
        <dbReference type="ARBA" id="ARBA00008524"/>
    </source>
</evidence>
<gene>
    <name evidence="12" type="ORF">SAMN05444380_10433</name>
</gene>
<dbReference type="PANTHER" id="PTHR43253:SF1">
    <property type="entry name" value="TRICORN PROTEASE HOMOLOG 2-RELATED"/>
    <property type="match status" value="1"/>
</dbReference>
<dbReference type="InterPro" id="IPR036034">
    <property type="entry name" value="PDZ_sf"/>
</dbReference>
<dbReference type="Gene3D" id="3.30.750.44">
    <property type="match status" value="1"/>
</dbReference>
<dbReference type="AlphaFoldDB" id="A0A1I1WBH7"/>
<dbReference type="eggNOG" id="COG4946">
    <property type="taxonomic scope" value="Bacteria"/>
</dbReference>
<sequence length="1088" mass="123320">MNLKQFFLSLTWLLTLPAVLLAEEARLMRFPGVSNDKIVFTYAGDLYTVPIEGGVARKLTSHKGMEMFARFSPDGTQIAFTGQYDGNTEVYVMPAEGGIPKRLTYTATLGRDDVSDRMGPNNIVMTWTPDGKSIVFRTRKKSFNSFKGHLYKVPVDGGMPEQLPFPEGGFSSFNSDGTKLAYNRVFREFRTWKYYRGGMADEVWIHDFNTHETKAITDNDAQDIFPMWIGDEIFFLSDRDRTMNLFVYNIKTGETEKVTNFTDYDIKFPSCNGNTIVFEKGGYIYTFNAKTRELKQVPVTINNDMVLARNEIKDASGDINAASLSPNGERILFSARGELFSVPAEEGLTYNHTLSPGVHDRDGEYSPDGKWMAWLSDQSGEYEIWIKAANGEGEAIQLTSGGDTYKFNLGWSPDSRYIAWSDQHYRLMVTEVPSGKTRMIAKSNFSHLDDFAWSPDSRWLAFTDGMPNRLDVIKVANLETGEVKMITEKWYDSGYPSFSNDGKYLFFSSQRDFSPVYSETEWNHAYINSYRIYFAILDKATPSPFAPENIDVNPVEEKNDKTSDKKAKKEKDNGDNKESKVNVEIDFDGIAQRIVALPIEPGLYYNISCVDGKVYYNRRFQVRKDNEGLFVFDLDKEKEQSLGDYFYTLSPDNKKMLVGKNKRWKVIGLPSSSISIDEPVDLSGMKVKVDYRAEWKQIFDEAWRQMRDFFYVENMHGRDWKAIHDKYAVLLPYVNHRNDLNYVIGEMIGELNVGHAYVNTGEKPSAERIKTGLLGATFQQHESGYFKITEILDGAPWSEKMYSPLQAPGVDVNVGDYILAIDRQSVKQADNIYELLVGKAGQTVELLVNSRPESDGARRVLVTPIDDESELYYFKWVNDNIRKVNEATNGRVGYIHIPDMGPNGLNKFVRFFYPQLDKEGLIIDDRGNGGGNVSPMILERLAREAYRVNMRRNSPEVTPVPNETLVGPKVALIDKYSASDGDLFAFGFKALGIGQTIGTRTWGGIVGITGSLPFIDGTQLRIPQFTSLSMDGKWIIEGKGVQPDIEVENDPWKEFNGEDEQLNKAIEVVMQQLKDRKPLPTIPEAPVK</sequence>
<dbReference type="Gene3D" id="2.30.42.10">
    <property type="match status" value="1"/>
</dbReference>
<feature type="active site" description="Charge relay system" evidence="8">
    <location>
        <position position="1037"/>
    </location>
</feature>
<evidence type="ECO:0000256" key="1">
    <source>
        <dbReference type="ARBA" id="ARBA00004496"/>
    </source>
</evidence>
<dbReference type="Gene3D" id="3.90.226.10">
    <property type="entry name" value="2-enoyl-CoA Hydratase, Chain A, domain 1"/>
    <property type="match status" value="1"/>
</dbReference>
<feature type="compositionally biased region" description="Basic and acidic residues" evidence="10">
    <location>
        <begin position="555"/>
        <end position="578"/>
    </location>
</feature>
<dbReference type="GO" id="GO:0006508">
    <property type="term" value="P:proteolysis"/>
    <property type="evidence" value="ECO:0007669"/>
    <property type="project" value="UniProtKB-UniRule"/>
</dbReference>
<dbReference type="STRING" id="385682.SAMN05444380_10433"/>
<comment type="subcellular location">
    <subcellularLocation>
        <location evidence="1 7">Cytoplasm</location>
    </subcellularLocation>
</comment>
<reference evidence="12 13" key="1">
    <citation type="submission" date="2016-10" db="EMBL/GenBank/DDBJ databases">
        <authorList>
            <person name="de Groot N.N."/>
        </authorList>
    </citation>
    <scope>NUCLEOTIDE SEQUENCE [LARGE SCALE GENOMIC DNA]</scope>
    <source>
        <strain evidence="12 13">DSM 19012</strain>
    </source>
</reference>
<dbReference type="InterPro" id="IPR028204">
    <property type="entry name" value="Tricorn_C1"/>
</dbReference>
<evidence type="ECO:0000256" key="6">
    <source>
        <dbReference type="ARBA" id="ARBA00022825"/>
    </source>
</evidence>
<dbReference type="Pfam" id="PF26549">
    <property type="entry name" value="Tricorn_N"/>
    <property type="match status" value="1"/>
</dbReference>
<accession>A0A1I1WBH7</accession>
<keyword evidence="6 7" id="KW-0720">Serine protease</keyword>
<comment type="function">
    <text evidence="7">Degrades oligopeptides.</text>
</comment>
<name>A0A1I1WBH7_9BACT</name>
<comment type="similarity">
    <text evidence="2 7">Belongs to the peptidase S41B family.</text>
</comment>
<dbReference type="eggNOG" id="COG0793">
    <property type="taxonomic scope" value="Bacteria"/>
</dbReference>
<dbReference type="Pfam" id="PF14685">
    <property type="entry name" value="PDZ_Tricorn"/>
    <property type="match status" value="1"/>
</dbReference>
<dbReference type="InterPro" id="IPR029045">
    <property type="entry name" value="ClpP/crotonase-like_dom_sf"/>
</dbReference>
<dbReference type="PANTHER" id="PTHR43253">
    <property type="entry name" value="TRICORN PROTEASE HOMOLOG 2-RELATED"/>
    <property type="match status" value="1"/>
</dbReference>
<evidence type="ECO:0000256" key="9">
    <source>
        <dbReference type="PIRSR" id="PIRSR036421-3"/>
    </source>
</evidence>
<dbReference type="PIRSF" id="PIRSF036421">
    <property type="entry name" value="Tricorn_protease"/>
    <property type="match status" value="1"/>
</dbReference>
<dbReference type="CDD" id="cd07562">
    <property type="entry name" value="Peptidase_S41_TRI"/>
    <property type="match status" value="1"/>
</dbReference>
<dbReference type="SUPFAM" id="SSF52096">
    <property type="entry name" value="ClpP/crotonase"/>
    <property type="match status" value="1"/>
</dbReference>
<evidence type="ECO:0000313" key="13">
    <source>
        <dbReference type="Proteomes" id="UP000181976"/>
    </source>
</evidence>